<dbReference type="Gene3D" id="3.40.50.300">
    <property type="entry name" value="P-loop containing nucleotide triphosphate hydrolases"/>
    <property type="match status" value="2"/>
</dbReference>
<dbReference type="SUPFAM" id="SSF52540">
    <property type="entry name" value="P-loop containing nucleoside triphosphate hydrolases"/>
    <property type="match status" value="1"/>
</dbReference>
<feature type="domain" description="TATA-binding-like protein" evidence="3">
    <location>
        <begin position="832"/>
        <end position="907"/>
    </location>
</feature>
<evidence type="ECO:0000313" key="5">
    <source>
        <dbReference type="Proteomes" id="UP000321085"/>
    </source>
</evidence>
<dbReference type="EMBL" id="BJYU01000002">
    <property type="protein sequence ID" value="GEO12637.1"/>
    <property type="molecule type" value="Genomic_DNA"/>
</dbReference>
<sequence>MESAINKNSFRFLEPFWPDLHESARMAEEAGAQQPDRAAIRLRGFTEAMVMHLFNRFGLDRVENDTHFDRLVRLEQGDLLDARLLAKFHTIRKLGNEAAHNGRVAPAQAESLLEDAWSLACWFCRFMRPDIEWLTPQRDIKETEAPSSSPVEADATPARQSTATGAPGRILKFPADRILRIQEAVAKAMAQVDPRVRTLRTRIALHDAFSDDLNHDQNGCLAAVSGFLADRDQRVFMLKGYAGTGKTFLIKGITEYLSAQGRAFQLLAPTGRAAKVILEKTGREARTLHSFLYGYGDLQEYRDTPAGSETFKFHAPIRTNSDQANTIYIVDEASLVSDAYAESEFFQSGSGYLLQDFMSYADFANGANDRKIIFVGDPSQLPPVGMSNSPALDSDYLRKHFRLEPAAYELKEIVRQKADSGVIRNVMPLRDSLEKAKFSGLSFDFGEDVCRIRSDDVLPLYMAARTGGGQPIVITYSNAEAAESNRSIRNHLFPDKDFITPGDVLIVTANGHVSDRFLANGEFVHVSGVETAIERRTVTLKDRNPDTGVVEDVEIVLTFRDVEIALPALDEDASTVRVKILDDLLHGRQSGLSGVQQRALYVDFLKRHPDLRRRENRDELSRVLRQDPYFNALRTKFGYAVTCHKAQGGEWTDVFVSCQTGQNPRTADYFRWLYTAMTRASGKLYLVNPPEIRLKVAGADWWSSPAAEAPVAPDTGAVSTPAGGMVSPREAFQSGVLAKIRVILSDTGIVIDDVAHHQYQEAYYLSRGAATCRVNISYNGKFKIGSVMPQQTGPLGEELRALLAPLVGQNWSAPMSAAAGTATGLGAGPALPFLRDLHDRLLPLLEPRSIRVASLEERQWCQRYTFAREGDTAVVDIFYDGRNRFKSCMPVKTSAIPARLVPEVVEILTSEIIL</sequence>
<evidence type="ECO:0000259" key="3">
    <source>
        <dbReference type="Pfam" id="PF22721"/>
    </source>
</evidence>
<dbReference type="InterPro" id="IPR027417">
    <property type="entry name" value="P-loop_NTPase"/>
</dbReference>
<feature type="domain" description="TATA-binding-like protein" evidence="3">
    <location>
        <begin position="731"/>
        <end position="806"/>
    </location>
</feature>
<dbReference type="AlphaFoldDB" id="A0A512BLA8"/>
<protein>
    <submittedName>
        <fullName evidence="4">Uncharacterized protein</fullName>
    </submittedName>
</protein>
<organism evidence="4 5">
    <name type="scientific">Microvirga aerophila</name>
    <dbReference type="NCBI Taxonomy" id="670291"/>
    <lineage>
        <taxon>Bacteria</taxon>
        <taxon>Pseudomonadati</taxon>
        <taxon>Pseudomonadota</taxon>
        <taxon>Alphaproteobacteria</taxon>
        <taxon>Hyphomicrobiales</taxon>
        <taxon>Methylobacteriaceae</taxon>
        <taxon>Microvirga</taxon>
    </lineage>
</organism>
<evidence type="ECO:0000256" key="1">
    <source>
        <dbReference type="SAM" id="MobiDB-lite"/>
    </source>
</evidence>
<feature type="region of interest" description="Disordered" evidence="1">
    <location>
        <begin position="141"/>
        <end position="166"/>
    </location>
</feature>
<dbReference type="CDD" id="cd18809">
    <property type="entry name" value="SF1_C_RecD"/>
    <property type="match status" value="1"/>
</dbReference>
<dbReference type="Pfam" id="PF13538">
    <property type="entry name" value="UvrD_C_2"/>
    <property type="match status" value="1"/>
</dbReference>
<dbReference type="Pfam" id="PF22721">
    <property type="entry name" value="TBP-TOTE"/>
    <property type="match status" value="2"/>
</dbReference>
<reference evidence="4 5" key="1">
    <citation type="submission" date="2019-07" db="EMBL/GenBank/DDBJ databases">
        <title>Whole genome shotgun sequence of Microvirga aerophila NBRC 106136.</title>
        <authorList>
            <person name="Hosoyama A."/>
            <person name="Uohara A."/>
            <person name="Ohji S."/>
            <person name="Ichikawa N."/>
        </authorList>
    </citation>
    <scope>NUCLEOTIDE SEQUENCE [LARGE SCALE GENOMIC DNA]</scope>
    <source>
        <strain evidence="4 5">NBRC 106136</strain>
    </source>
</reference>
<feature type="domain" description="UvrD-like helicase C-terminal" evidence="2">
    <location>
        <begin position="638"/>
        <end position="687"/>
    </location>
</feature>
<dbReference type="Proteomes" id="UP000321085">
    <property type="component" value="Unassembled WGS sequence"/>
</dbReference>
<accession>A0A512BLA8</accession>
<name>A0A512BLA8_9HYPH</name>
<gene>
    <name evidence="4" type="ORF">MAE02_03330</name>
</gene>
<evidence type="ECO:0000313" key="4">
    <source>
        <dbReference type="EMBL" id="GEO12637.1"/>
    </source>
</evidence>
<evidence type="ECO:0000259" key="2">
    <source>
        <dbReference type="Pfam" id="PF13538"/>
    </source>
</evidence>
<dbReference type="Pfam" id="PF13604">
    <property type="entry name" value="AAA_30"/>
    <property type="match status" value="1"/>
</dbReference>
<dbReference type="InterPro" id="IPR050534">
    <property type="entry name" value="Coronavir_polyprotein_1ab"/>
</dbReference>
<dbReference type="RefSeq" id="WP_245439246.1">
    <property type="nucleotide sequence ID" value="NZ_BJYU01000002.1"/>
</dbReference>
<comment type="caution">
    <text evidence="4">The sequence shown here is derived from an EMBL/GenBank/DDBJ whole genome shotgun (WGS) entry which is preliminary data.</text>
</comment>
<keyword evidence="5" id="KW-1185">Reference proteome</keyword>
<dbReference type="InterPro" id="IPR027785">
    <property type="entry name" value="UvrD-like_helicase_C"/>
</dbReference>
<dbReference type="InterPro" id="IPR054572">
    <property type="entry name" value="TBP-TOTE"/>
</dbReference>
<dbReference type="CDD" id="cd17933">
    <property type="entry name" value="DEXSc_RecD-like"/>
    <property type="match status" value="1"/>
</dbReference>
<dbReference type="PANTHER" id="PTHR43788">
    <property type="entry name" value="DNA2/NAM7 HELICASE FAMILY MEMBER"/>
    <property type="match status" value="1"/>
</dbReference>
<proteinExistence type="predicted"/>